<keyword evidence="1" id="KW-0472">Membrane</keyword>
<comment type="caution">
    <text evidence="2">The sequence shown here is derived from an EMBL/GenBank/DDBJ whole genome shotgun (WGS) entry which is preliminary data.</text>
</comment>
<keyword evidence="1" id="KW-1133">Transmembrane helix</keyword>
<evidence type="ECO:0000313" key="2">
    <source>
        <dbReference type="EMBL" id="MCS4038073.1"/>
    </source>
</evidence>
<dbReference type="AlphaFoldDB" id="A0A9X2UPT9"/>
<name>A0A9X2UPT9_9BACT</name>
<feature type="transmembrane region" description="Helical" evidence="1">
    <location>
        <begin position="9"/>
        <end position="27"/>
    </location>
</feature>
<sequence>MAQIHTKRLVLQIGAVTVLGLASFATFREEDPS</sequence>
<accession>A0A9X2UPT9</accession>
<reference evidence="2" key="1">
    <citation type="submission" date="2022-08" db="EMBL/GenBank/DDBJ databases">
        <title>Genomic Encyclopedia of Type Strains, Phase V (KMG-V): Genome sequencing to study the core and pangenomes of soil and plant-associated prokaryotes.</title>
        <authorList>
            <person name="Whitman W."/>
        </authorList>
    </citation>
    <scope>NUCLEOTIDE SEQUENCE</scope>
    <source>
        <strain evidence="2">SP3012</strain>
    </source>
</reference>
<keyword evidence="1" id="KW-0812">Transmembrane</keyword>
<evidence type="ECO:0000256" key="1">
    <source>
        <dbReference type="SAM" id="Phobius"/>
    </source>
</evidence>
<organism evidence="2 3">
    <name type="scientific">Salinibacter ruber</name>
    <dbReference type="NCBI Taxonomy" id="146919"/>
    <lineage>
        <taxon>Bacteria</taxon>
        <taxon>Pseudomonadati</taxon>
        <taxon>Rhodothermota</taxon>
        <taxon>Rhodothermia</taxon>
        <taxon>Rhodothermales</taxon>
        <taxon>Salinibacteraceae</taxon>
        <taxon>Salinibacter</taxon>
    </lineage>
</organism>
<gene>
    <name evidence="2" type="ORF">GGQ01_003163</name>
</gene>
<dbReference type="EMBL" id="JANUBF010000036">
    <property type="protein sequence ID" value="MCS4038073.1"/>
    <property type="molecule type" value="Genomic_DNA"/>
</dbReference>
<proteinExistence type="predicted"/>
<dbReference type="Proteomes" id="UP001155040">
    <property type="component" value="Unassembled WGS sequence"/>
</dbReference>
<protein>
    <submittedName>
        <fullName evidence="2">Uncharacterized protein</fullName>
    </submittedName>
</protein>
<evidence type="ECO:0000313" key="3">
    <source>
        <dbReference type="Proteomes" id="UP001155040"/>
    </source>
</evidence>